<keyword evidence="1" id="KW-1133">Transmembrane helix</keyword>
<comment type="caution">
    <text evidence="2">The sequence shown here is derived from an EMBL/GenBank/DDBJ whole genome shotgun (WGS) entry which is preliminary data.</text>
</comment>
<protein>
    <submittedName>
        <fullName evidence="2">Uncharacterized protein</fullName>
    </submittedName>
</protein>
<keyword evidence="1" id="KW-0812">Transmembrane</keyword>
<reference evidence="2 3" key="1">
    <citation type="submission" date="2013-02" db="EMBL/GenBank/DDBJ databases">
        <title>The Genome Sequence of Acinetobacter sp. NIPH 2171.</title>
        <authorList>
            <consortium name="The Broad Institute Genome Sequencing Platform"/>
            <consortium name="The Broad Institute Genome Sequencing Center for Infectious Disease"/>
            <person name="Cerqueira G."/>
            <person name="Feldgarden M."/>
            <person name="Courvalin P."/>
            <person name="Perichon B."/>
            <person name="Grillot-Courvalin C."/>
            <person name="Clermont D."/>
            <person name="Rocha E."/>
            <person name="Yoon E.-J."/>
            <person name="Nemec A."/>
            <person name="Walker B."/>
            <person name="Young S.K."/>
            <person name="Zeng Q."/>
            <person name="Gargeya S."/>
            <person name="Fitzgerald M."/>
            <person name="Haas B."/>
            <person name="Abouelleil A."/>
            <person name="Alvarado L."/>
            <person name="Arachchi H.M."/>
            <person name="Berlin A.M."/>
            <person name="Chapman S.B."/>
            <person name="Dewar J."/>
            <person name="Goldberg J."/>
            <person name="Griggs A."/>
            <person name="Gujja S."/>
            <person name="Hansen M."/>
            <person name="Howarth C."/>
            <person name="Imamovic A."/>
            <person name="Larimer J."/>
            <person name="McCowan C."/>
            <person name="Murphy C."/>
            <person name="Neiman D."/>
            <person name="Pearson M."/>
            <person name="Priest M."/>
            <person name="Roberts A."/>
            <person name="Saif S."/>
            <person name="Shea T."/>
            <person name="Sisk P."/>
            <person name="Sykes S."/>
            <person name="Wortman J."/>
            <person name="Nusbaum C."/>
            <person name="Birren B."/>
        </authorList>
    </citation>
    <scope>NUCLEOTIDE SEQUENCE [LARGE SCALE GENOMIC DNA]</scope>
    <source>
        <strain evidence="2 3">NIPH 2171</strain>
    </source>
</reference>
<keyword evidence="1" id="KW-0472">Membrane</keyword>
<dbReference type="HOGENOM" id="CLU_2379732_0_0_6"/>
<dbReference type="PATRIC" id="fig|1217693.3.peg.1102"/>
<accession>N9NXF5</accession>
<dbReference type="Proteomes" id="UP000013101">
    <property type="component" value="Unassembled WGS sequence"/>
</dbReference>
<feature type="transmembrane region" description="Helical" evidence="1">
    <location>
        <begin position="27"/>
        <end position="47"/>
    </location>
</feature>
<evidence type="ECO:0000313" key="3">
    <source>
        <dbReference type="Proteomes" id="UP000013101"/>
    </source>
</evidence>
<proteinExistence type="predicted"/>
<sequence>MGGFLLGECMKDFFLNFTKIVETNPRIYWSIIFGIAACLLLFIAEIVHVDQVISALNTKDRQILNAALEPITQKYQWSRILVMVMAIFWANWEYLKAKKKLGLSR</sequence>
<name>N9NXF5_9GAMM</name>
<gene>
    <name evidence="2" type="ORF">F897_01147</name>
</gene>
<evidence type="ECO:0000313" key="2">
    <source>
        <dbReference type="EMBL" id="ENX10256.1"/>
    </source>
</evidence>
<organism evidence="2 3">
    <name type="scientific">Acinetobacter variabilis</name>
    <dbReference type="NCBI Taxonomy" id="70346"/>
    <lineage>
        <taxon>Bacteria</taxon>
        <taxon>Pseudomonadati</taxon>
        <taxon>Pseudomonadota</taxon>
        <taxon>Gammaproteobacteria</taxon>
        <taxon>Moraxellales</taxon>
        <taxon>Moraxellaceae</taxon>
        <taxon>Acinetobacter</taxon>
    </lineage>
</organism>
<evidence type="ECO:0000256" key="1">
    <source>
        <dbReference type="SAM" id="Phobius"/>
    </source>
</evidence>
<dbReference type="STRING" id="70346.F897_01147"/>
<dbReference type="AlphaFoldDB" id="N9NXF5"/>
<feature type="transmembrane region" description="Helical" evidence="1">
    <location>
        <begin position="77"/>
        <end position="95"/>
    </location>
</feature>
<dbReference type="EMBL" id="APRS01000007">
    <property type="protein sequence ID" value="ENX10256.1"/>
    <property type="molecule type" value="Genomic_DNA"/>
</dbReference>